<evidence type="ECO:0000259" key="8">
    <source>
        <dbReference type="PROSITE" id="PS50023"/>
    </source>
</evidence>
<keyword evidence="10" id="KW-1185">Reference proteome</keyword>
<feature type="compositionally biased region" description="Basic and acidic residues" evidence="7">
    <location>
        <begin position="296"/>
        <end position="305"/>
    </location>
</feature>
<feature type="region of interest" description="Disordered" evidence="7">
    <location>
        <begin position="561"/>
        <end position="580"/>
    </location>
</feature>
<organism evidence="10 11">
    <name type="scientific">Strongyloides venezuelensis</name>
    <name type="common">Threadworm</name>
    <dbReference type="NCBI Taxonomy" id="75913"/>
    <lineage>
        <taxon>Eukaryota</taxon>
        <taxon>Metazoa</taxon>
        <taxon>Ecdysozoa</taxon>
        <taxon>Nematoda</taxon>
        <taxon>Chromadorea</taxon>
        <taxon>Rhabditida</taxon>
        <taxon>Tylenchina</taxon>
        <taxon>Panagrolaimomorpha</taxon>
        <taxon>Strongyloidoidea</taxon>
        <taxon>Strongyloididae</taxon>
        <taxon>Strongyloides</taxon>
    </lineage>
</organism>
<dbReference type="PROSITE" id="PS51303">
    <property type="entry name" value="PET"/>
    <property type="match status" value="1"/>
</dbReference>
<dbReference type="GO" id="GO:0008270">
    <property type="term" value="F:zinc ion binding"/>
    <property type="evidence" value="ECO:0007669"/>
    <property type="project" value="UniProtKB-KW"/>
</dbReference>
<feature type="domain" description="LIM zinc-binding" evidence="8">
    <location>
        <begin position="1060"/>
        <end position="1121"/>
    </location>
</feature>
<dbReference type="Proteomes" id="UP000035680">
    <property type="component" value="Unassembled WGS sequence"/>
</dbReference>
<dbReference type="FunFam" id="2.10.110.10:FF:000066">
    <property type="entry name" value="Four and a half LIM domains protein"/>
    <property type="match status" value="1"/>
</dbReference>
<feature type="compositionally biased region" description="Polar residues" evidence="7">
    <location>
        <begin position="68"/>
        <end position="89"/>
    </location>
</feature>
<dbReference type="CDD" id="cd09432">
    <property type="entry name" value="LIM6_LIMPETin"/>
    <property type="match status" value="1"/>
</dbReference>
<feature type="region of interest" description="Disordered" evidence="7">
    <location>
        <begin position="67"/>
        <end position="89"/>
    </location>
</feature>
<feature type="domain" description="LIM zinc-binding" evidence="8">
    <location>
        <begin position="939"/>
        <end position="999"/>
    </location>
</feature>
<feature type="domain" description="LIM zinc-binding" evidence="8">
    <location>
        <begin position="1180"/>
        <end position="1243"/>
    </location>
</feature>
<feature type="region of interest" description="Disordered" evidence="7">
    <location>
        <begin position="355"/>
        <end position="383"/>
    </location>
</feature>
<dbReference type="CDD" id="cd09425">
    <property type="entry name" value="LIM4_LIMPETin"/>
    <property type="match status" value="1"/>
</dbReference>
<dbReference type="Pfam" id="PF06297">
    <property type="entry name" value="PET"/>
    <property type="match status" value="1"/>
</dbReference>
<feature type="domain" description="LIM zinc-binding" evidence="8">
    <location>
        <begin position="1122"/>
        <end position="1179"/>
    </location>
</feature>
<dbReference type="PANTHER" id="PTHR24211">
    <property type="entry name" value="LIM DOMAIN-CONTAINING PROTEIN"/>
    <property type="match status" value="1"/>
</dbReference>
<feature type="domain" description="LIM zinc-binding" evidence="8">
    <location>
        <begin position="874"/>
        <end position="938"/>
    </location>
</feature>
<dbReference type="SUPFAM" id="SSF57716">
    <property type="entry name" value="Glucocorticoid receptor-like (DNA-binding domain)"/>
    <property type="match status" value="6"/>
</dbReference>
<evidence type="ECO:0000256" key="3">
    <source>
        <dbReference type="ARBA" id="ARBA00022771"/>
    </source>
</evidence>
<dbReference type="Pfam" id="PF00412">
    <property type="entry name" value="LIM"/>
    <property type="match status" value="6"/>
</dbReference>
<dbReference type="CDD" id="cd09830">
    <property type="entry name" value="PET_LIMPETin_LIM-9"/>
    <property type="match status" value="1"/>
</dbReference>
<dbReference type="FunFam" id="2.10.110.10:FF:000005">
    <property type="entry name" value="Testin isoform 1"/>
    <property type="match status" value="1"/>
</dbReference>
<dbReference type="PROSITE" id="PS00478">
    <property type="entry name" value="LIM_DOMAIN_1"/>
    <property type="match status" value="4"/>
</dbReference>
<evidence type="ECO:0000313" key="11">
    <source>
        <dbReference type="WBParaSite" id="SVE_1908400.1"/>
    </source>
</evidence>
<dbReference type="PROSITE" id="PS50023">
    <property type="entry name" value="LIM_DOMAIN_2"/>
    <property type="match status" value="5"/>
</dbReference>
<feature type="domain" description="PET" evidence="9">
    <location>
        <begin position="765"/>
        <end position="876"/>
    </location>
</feature>
<evidence type="ECO:0000256" key="6">
    <source>
        <dbReference type="PROSITE-ProRule" id="PRU00125"/>
    </source>
</evidence>
<evidence type="ECO:0000256" key="7">
    <source>
        <dbReference type="SAM" id="MobiDB-lite"/>
    </source>
</evidence>
<dbReference type="Gene3D" id="2.10.110.10">
    <property type="entry name" value="Cysteine Rich Protein"/>
    <property type="match status" value="6"/>
</dbReference>
<protein>
    <submittedName>
        <fullName evidence="11">Four and a half LIM domains protein 3 (inferred by orthology to a human protein)</fullName>
    </submittedName>
</protein>
<evidence type="ECO:0000256" key="5">
    <source>
        <dbReference type="ARBA" id="ARBA00023038"/>
    </source>
</evidence>
<sequence>MPSKSFSKLFTSCYAGDEHSRGKKKFKREIPEFMDDFSLGLTTKSYDLTDKTTSQPIYAIPFKKKDTSTSSYDFDTLPRDNSPSTSIDTTRISSYDDTFKIDIIPGSSDENSRRILQKLTESKQKTPTLKRKDIVDRNELLINEDNGYARIIKTPQSKKKSMLPKSPVLDFAKQPMLPKGGWSSSSTSFNEPNNSISVKKASSNNTIDILENNYNEIEGICSSMIGLCESPNNDGIMTSSSTYISPYKEKTFDGRNEISVYNDNHWRTAAFSGPNHKSLDALVNPNLRPSIHQVKKPIEKKKTTKNDSNQPDQMSTSVSVKEEEEEHQQPLHEFQHQKTKLKSVKMIDDVKKMEGNKISSHTSLNLPEDRQSKSNISKSEESLSRSLKLNGSIKEKNCLSGDVICCSPISIKKYNNKKTMDNILRESPPSEYHPRILNIQSEGNEKQPVSVSNNNNNLSNHLVEKRCEEYSTTSSSTSSSVTSLNNKNIHLTSMEDGKTKDVCNPNIGTEEFNHWKVQKVKLRQKENKNLIPIINQNFDKKDKKEIDMSMIATVYPFQRSSNNHDKLEDKSDEEGVEKDNYDNQSHFKIEDVTDDPNYQIDNDKNGEDNYEGSLVEYCRLDSSDKKDKFNPRNSIFETVTYRQPSTDKDIENMISSFKDSKVGDNIRPNNKRYSFIQPVYDSNGNIFKEVGKISTYSEEEMANILDVKVGEPCVNEKNCKCHGFAPHKWRKVCVHCKCDRNDHEIGGNKYLTVYERLGITPSAEMADIMRNVRNDAPGQVGHGYSWVPPGLSRAKVEEYMSQLPNHLVPRTNSAGEKHRERQLIMQLPRQDLSSAYCKHLKTPLERKVYEEFVNARNEVALDIGYVDAKLLKSSVCSKCNGILEKGDLAVIAPNLGEQNTWHPACFTCKTCDQLLIDLTYCVRENSIYCERHYAELHKPRCSACDELIFSGEYTKAMNKDWHSDHFCCWQCDTPLTGLRYVLRDEHPFCIKCYEDVFANQCDECGKPIGIDSKDLSYKDTHWHPDCFKCKICKVSLVDKPFGSKNDSIFCSNCYDNAFATRCDGCNEIFRAGMKKMEYKGKKWHEKCFCCLECKVPIGTKSFIPKNDDVYCATCYEDKFATKCKSCKKVITTGGVTYKNDPYHRECFCCQNCHSSLAGQRFTSKDDKPYCANCYGELFAKRCVSCTKPITGIGGSKFISFEDRNYHNDCFICNQCSISLVGKGFITDGADILCPECAKARLMAQHS</sequence>
<dbReference type="SMART" id="SM00132">
    <property type="entry name" value="LIM"/>
    <property type="match status" value="6"/>
</dbReference>
<proteinExistence type="predicted"/>
<accession>A0A0K0G2Y3</accession>
<keyword evidence="3" id="KW-0863">Zinc-finger</keyword>
<dbReference type="InterPro" id="IPR001781">
    <property type="entry name" value="Znf_LIM"/>
</dbReference>
<dbReference type="FunFam" id="2.10.110.10:FF:000070">
    <property type="entry name" value="Four and a half LIM domains 3"/>
    <property type="match status" value="1"/>
</dbReference>
<keyword evidence="4 6" id="KW-0862">Zinc</keyword>
<keyword evidence="1 6" id="KW-0479">Metal-binding</keyword>
<feature type="compositionally biased region" description="Polar residues" evidence="7">
    <location>
        <begin position="306"/>
        <end position="319"/>
    </location>
</feature>
<dbReference type="PANTHER" id="PTHR24211:SF37">
    <property type="entry name" value="PROTEIN ESPINAS-LIKE PROTEIN"/>
    <property type="match status" value="1"/>
</dbReference>
<dbReference type="CDD" id="cd09414">
    <property type="entry name" value="LIM1_LIMPETin"/>
    <property type="match status" value="1"/>
</dbReference>
<dbReference type="STRING" id="75913.A0A0K0G2Y3"/>
<dbReference type="WBParaSite" id="SVE_1908400.1">
    <property type="protein sequence ID" value="SVE_1908400.1"/>
    <property type="gene ID" value="SVE_1908400"/>
</dbReference>
<dbReference type="InterPro" id="IPR010442">
    <property type="entry name" value="PET_domain"/>
</dbReference>
<dbReference type="AlphaFoldDB" id="A0A0K0G2Y3"/>
<keyword evidence="5 6" id="KW-0440">LIM domain</keyword>
<keyword evidence="2" id="KW-0677">Repeat</keyword>
<evidence type="ECO:0000256" key="1">
    <source>
        <dbReference type="ARBA" id="ARBA00022723"/>
    </source>
</evidence>
<dbReference type="CDD" id="cd09346">
    <property type="entry name" value="LIM3_FHL"/>
    <property type="match status" value="1"/>
</dbReference>
<feature type="compositionally biased region" description="Basic and acidic residues" evidence="7">
    <location>
        <begin position="367"/>
        <end position="383"/>
    </location>
</feature>
<evidence type="ECO:0000256" key="2">
    <source>
        <dbReference type="ARBA" id="ARBA00022737"/>
    </source>
</evidence>
<evidence type="ECO:0000313" key="10">
    <source>
        <dbReference type="Proteomes" id="UP000035680"/>
    </source>
</evidence>
<dbReference type="CDD" id="cd09341">
    <property type="entry name" value="LIM2_Testin_like"/>
    <property type="match status" value="1"/>
</dbReference>
<evidence type="ECO:0000259" key="9">
    <source>
        <dbReference type="PROSITE" id="PS51303"/>
    </source>
</evidence>
<dbReference type="FunFam" id="2.10.110.10:FF:000081">
    <property type="entry name" value="Uncharacterized protein, isoform A"/>
    <property type="match status" value="1"/>
</dbReference>
<evidence type="ECO:0000256" key="4">
    <source>
        <dbReference type="ARBA" id="ARBA00022833"/>
    </source>
</evidence>
<dbReference type="FunFam" id="2.10.110.10:FF:000013">
    <property type="entry name" value="Four and a half LIM domains 1"/>
    <property type="match status" value="1"/>
</dbReference>
<name>A0A0K0G2Y3_STRVS</name>
<reference evidence="11" key="2">
    <citation type="submission" date="2015-08" db="UniProtKB">
        <authorList>
            <consortium name="WormBaseParasite"/>
        </authorList>
    </citation>
    <scope>IDENTIFICATION</scope>
</reference>
<reference evidence="10" key="1">
    <citation type="submission" date="2014-07" db="EMBL/GenBank/DDBJ databases">
        <authorList>
            <person name="Martin A.A"/>
            <person name="De Silva N."/>
        </authorList>
    </citation>
    <scope>NUCLEOTIDE SEQUENCE</scope>
</reference>
<feature type="compositionally biased region" description="Basic and acidic residues" evidence="7">
    <location>
        <begin position="327"/>
        <end position="336"/>
    </location>
</feature>
<dbReference type="InterPro" id="IPR047120">
    <property type="entry name" value="Pk/Esn/Tes"/>
</dbReference>
<feature type="region of interest" description="Disordered" evidence="7">
    <location>
        <begin position="289"/>
        <end position="342"/>
    </location>
</feature>